<keyword evidence="4" id="KW-1185">Reference proteome</keyword>
<dbReference type="PANTHER" id="PTHR43477:SF1">
    <property type="entry name" value="DIHYDROANTICAPSIN 7-DEHYDROGENASE"/>
    <property type="match status" value="1"/>
</dbReference>
<dbReference type="SUPFAM" id="SSF51735">
    <property type="entry name" value="NAD(P)-binding Rossmann-fold domains"/>
    <property type="match status" value="1"/>
</dbReference>
<dbReference type="EMBL" id="BSTI01000004">
    <property type="protein sequence ID" value="GLY65454.1"/>
    <property type="molecule type" value="Genomic_DNA"/>
</dbReference>
<dbReference type="InterPro" id="IPR036291">
    <property type="entry name" value="NAD(P)-bd_dom_sf"/>
</dbReference>
<dbReference type="AlphaFoldDB" id="A0A9W6VG13"/>
<dbReference type="FunFam" id="3.40.50.720:FF:000084">
    <property type="entry name" value="Short-chain dehydrogenase reductase"/>
    <property type="match status" value="1"/>
</dbReference>
<dbReference type="InterPro" id="IPR051122">
    <property type="entry name" value="SDR_DHRS6-like"/>
</dbReference>
<dbReference type="PRINTS" id="PR00080">
    <property type="entry name" value="SDRFAMILY"/>
</dbReference>
<sequence length="271" mass="28179">MPTPHQPGPLLAGRTALITGAAAGIGRGITTAFLAHGARVVAVDKDAPALAELARHATGELTTLVLDVVAPGAAERMATAGQPDLLVNNVGHFLRPPVEFAHESPGQWAALGEVNLGHVLATTRAVLPGMVDRGRGGSIINLTTVEAFRGIPGHAVYSAYKAAVGQFTRSLAVETGGHGIRVNAIAPDVVESPQLPYSDWVGEGDRWRWSTWVPLGRHGTPDDVAGAALFLASDLSSFVTGTTIHVDGGTWAAGGWYPRHGGGWTNRPLDP</sequence>
<proteinExistence type="inferred from homology"/>
<gene>
    <name evidence="3" type="ORF">Atai01_20730</name>
</gene>
<comment type="similarity">
    <text evidence="1">Belongs to the short-chain dehydrogenases/reductases (SDR) family.</text>
</comment>
<name>A0A9W6VG13_9PSEU</name>
<dbReference type="RefSeq" id="WP_285486649.1">
    <property type="nucleotide sequence ID" value="NZ_BSTI01000004.1"/>
</dbReference>
<protein>
    <submittedName>
        <fullName evidence="3">Oxidoreductase</fullName>
    </submittedName>
</protein>
<dbReference type="GO" id="GO:0016491">
    <property type="term" value="F:oxidoreductase activity"/>
    <property type="evidence" value="ECO:0007669"/>
    <property type="project" value="UniProtKB-KW"/>
</dbReference>
<evidence type="ECO:0000313" key="3">
    <source>
        <dbReference type="EMBL" id="GLY65454.1"/>
    </source>
</evidence>
<evidence type="ECO:0000256" key="1">
    <source>
        <dbReference type="ARBA" id="ARBA00006484"/>
    </source>
</evidence>
<keyword evidence="2" id="KW-0560">Oxidoreductase</keyword>
<dbReference type="Gene3D" id="3.40.50.720">
    <property type="entry name" value="NAD(P)-binding Rossmann-like Domain"/>
    <property type="match status" value="1"/>
</dbReference>
<reference evidence="3" key="1">
    <citation type="submission" date="2023-03" db="EMBL/GenBank/DDBJ databases">
        <title>Amycolatopsis taiwanensis NBRC 103393.</title>
        <authorList>
            <person name="Ichikawa N."/>
            <person name="Sato H."/>
            <person name="Tonouchi N."/>
        </authorList>
    </citation>
    <scope>NUCLEOTIDE SEQUENCE</scope>
    <source>
        <strain evidence="3">NBRC 103393</strain>
    </source>
</reference>
<dbReference type="Proteomes" id="UP001165136">
    <property type="component" value="Unassembled WGS sequence"/>
</dbReference>
<dbReference type="PANTHER" id="PTHR43477">
    <property type="entry name" value="DIHYDROANTICAPSIN 7-DEHYDROGENASE"/>
    <property type="match status" value="1"/>
</dbReference>
<evidence type="ECO:0000256" key="2">
    <source>
        <dbReference type="ARBA" id="ARBA00023002"/>
    </source>
</evidence>
<organism evidence="3 4">
    <name type="scientific">Amycolatopsis taiwanensis</name>
    <dbReference type="NCBI Taxonomy" id="342230"/>
    <lineage>
        <taxon>Bacteria</taxon>
        <taxon>Bacillati</taxon>
        <taxon>Actinomycetota</taxon>
        <taxon>Actinomycetes</taxon>
        <taxon>Pseudonocardiales</taxon>
        <taxon>Pseudonocardiaceae</taxon>
        <taxon>Amycolatopsis</taxon>
    </lineage>
</organism>
<comment type="caution">
    <text evidence="3">The sequence shown here is derived from an EMBL/GenBank/DDBJ whole genome shotgun (WGS) entry which is preliminary data.</text>
</comment>
<evidence type="ECO:0000313" key="4">
    <source>
        <dbReference type="Proteomes" id="UP001165136"/>
    </source>
</evidence>
<dbReference type="InterPro" id="IPR002347">
    <property type="entry name" value="SDR_fam"/>
</dbReference>
<dbReference type="PRINTS" id="PR00081">
    <property type="entry name" value="GDHRDH"/>
</dbReference>
<accession>A0A9W6VG13</accession>
<dbReference type="Pfam" id="PF13561">
    <property type="entry name" value="adh_short_C2"/>
    <property type="match status" value="1"/>
</dbReference>